<organism evidence="1 2">
    <name type="scientific">Mytilus galloprovincialis</name>
    <name type="common">Mediterranean mussel</name>
    <dbReference type="NCBI Taxonomy" id="29158"/>
    <lineage>
        <taxon>Eukaryota</taxon>
        <taxon>Metazoa</taxon>
        <taxon>Spiralia</taxon>
        <taxon>Lophotrochozoa</taxon>
        <taxon>Mollusca</taxon>
        <taxon>Bivalvia</taxon>
        <taxon>Autobranchia</taxon>
        <taxon>Pteriomorphia</taxon>
        <taxon>Mytilida</taxon>
        <taxon>Mytiloidea</taxon>
        <taxon>Mytilidae</taxon>
        <taxon>Mytilinae</taxon>
        <taxon>Mytilus</taxon>
    </lineage>
</organism>
<dbReference type="AlphaFoldDB" id="A0A8B6CXZ3"/>
<name>A0A8B6CXZ3_MYTGA</name>
<evidence type="ECO:0000313" key="2">
    <source>
        <dbReference type="Proteomes" id="UP000596742"/>
    </source>
</evidence>
<sequence>MTDGAQNQSQNISHIENQVKELDDESKSLSKPNPQLRSFIPNKFIRDFVLFYGMHVLNFEELYSFEDRNYQILVYPVINNNYIQEFSKTGYVLKVLNIKDSNTPGFIESQHSILEHLRIICRKIGENKILITKLGQKKCSALG</sequence>
<reference evidence="1" key="1">
    <citation type="submission" date="2018-11" db="EMBL/GenBank/DDBJ databases">
        <authorList>
            <person name="Alioto T."/>
            <person name="Alioto T."/>
        </authorList>
    </citation>
    <scope>NUCLEOTIDE SEQUENCE</scope>
</reference>
<dbReference type="Proteomes" id="UP000596742">
    <property type="component" value="Unassembled WGS sequence"/>
</dbReference>
<dbReference type="EMBL" id="UYJE01002492">
    <property type="protein sequence ID" value="VDI11224.1"/>
    <property type="molecule type" value="Genomic_DNA"/>
</dbReference>
<accession>A0A8B6CXZ3</accession>
<gene>
    <name evidence="1" type="ORF">MGAL_10B022370</name>
</gene>
<proteinExistence type="predicted"/>
<keyword evidence="2" id="KW-1185">Reference proteome</keyword>
<dbReference type="OrthoDB" id="9973935at2759"/>
<protein>
    <submittedName>
        <fullName evidence="1">Uncharacterized protein</fullName>
    </submittedName>
</protein>
<evidence type="ECO:0000313" key="1">
    <source>
        <dbReference type="EMBL" id="VDI11224.1"/>
    </source>
</evidence>
<comment type="caution">
    <text evidence="1">The sequence shown here is derived from an EMBL/GenBank/DDBJ whole genome shotgun (WGS) entry which is preliminary data.</text>
</comment>